<evidence type="ECO:0000313" key="3">
    <source>
        <dbReference type="Proteomes" id="UP000299102"/>
    </source>
</evidence>
<accession>A0A4C1ZDD8</accession>
<evidence type="ECO:0000256" key="1">
    <source>
        <dbReference type="SAM" id="MobiDB-lite"/>
    </source>
</evidence>
<sequence>MPMCAHVASVSGKKRVKAALVFMKTIEEKTIRPWPGDVMMCGHWARGVGQYRLYRCWVRAVNFGTRERKSILEPGEKRGPAAPQRPRSTPTSARPQVNRDERAAKLRSILQPSEEITDGLFAEGYMGAQVRLHPQGDQIKRLISLLIELLSPESSIPPKDAIYMTAQKYVASIPRSKRNIELDYGRSNFLTVSLRPTYIGATYRTTEETPWRLIGAAAVLPTGFIAAAGGASAARGPTLRRAMKGYTSNFEDS</sequence>
<dbReference type="Proteomes" id="UP000299102">
    <property type="component" value="Unassembled WGS sequence"/>
</dbReference>
<evidence type="ECO:0000313" key="2">
    <source>
        <dbReference type="EMBL" id="GBP86781.1"/>
    </source>
</evidence>
<gene>
    <name evidence="2" type="ORF">EVAR_59227_1</name>
</gene>
<feature type="compositionally biased region" description="Polar residues" evidence="1">
    <location>
        <begin position="86"/>
        <end position="95"/>
    </location>
</feature>
<proteinExistence type="predicted"/>
<name>A0A4C1ZDD8_EUMVA</name>
<protein>
    <submittedName>
        <fullName evidence="2">Uncharacterized protein</fullName>
    </submittedName>
</protein>
<comment type="caution">
    <text evidence="2">The sequence shown here is derived from an EMBL/GenBank/DDBJ whole genome shotgun (WGS) entry which is preliminary data.</text>
</comment>
<dbReference type="AlphaFoldDB" id="A0A4C1ZDD8"/>
<feature type="region of interest" description="Disordered" evidence="1">
    <location>
        <begin position="71"/>
        <end position="100"/>
    </location>
</feature>
<reference evidence="2 3" key="1">
    <citation type="journal article" date="2019" name="Commun. Biol.">
        <title>The bagworm genome reveals a unique fibroin gene that provides high tensile strength.</title>
        <authorList>
            <person name="Kono N."/>
            <person name="Nakamura H."/>
            <person name="Ohtoshi R."/>
            <person name="Tomita M."/>
            <person name="Numata K."/>
            <person name="Arakawa K."/>
        </authorList>
    </citation>
    <scope>NUCLEOTIDE SEQUENCE [LARGE SCALE GENOMIC DNA]</scope>
</reference>
<keyword evidence="3" id="KW-1185">Reference proteome</keyword>
<dbReference type="EMBL" id="BGZK01001816">
    <property type="protein sequence ID" value="GBP86781.1"/>
    <property type="molecule type" value="Genomic_DNA"/>
</dbReference>
<organism evidence="2 3">
    <name type="scientific">Eumeta variegata</name>
    <name type="common">Bagworm moth</name>
    <name type="synonym">Eumeta japonica</name>
    <dbReference type="NCBI Taxonomy" id="151549"/>
    <lineage>
        <taxon>Eukaryota</taxon>
        <taxon>Metazoa</taxon>
        <taxon>Ecdysozoa</taxon>
        <taxon>Arthropoda</taxon>
        <taxon>Hexapoda</taxon>
        <taxon>Insecta</taxon>
        <taxon>Pterygota</taxon>
        <taxon>Neoptera</taxon>
        <taxon>Endopterygota</taxon>
        <taxon>Lepidoptera</taxon>
        <taxon>Glossata</taxon>
        <taxon>Ditrysia</taxon>
        <taxon>Tineoidea</taxon>
        <taxon>Psychidae</taxon>
        <taxon>Oiketicinae</taxon>
        <taxon>Eumeta</taxon>
    </lineage>
</organism>